<evidence type="ECO:0000313" key="1">
    <source>
        <dbReference type="Proteomes" id="UP000887565"/>
    </source>
</evidence>
<name>A0A915IPA6_ROMCU</name>
<sequence>MGTYSVASYLFEMDLHNPSRVASYSEWYAANLPPQMSENLAKQTQLDVDLFAQMIVKRFGPKQGEEDGNIINILNL</sequence>
<reference evidence="2" key="1">
    <citation type="submission" date="2022-11" db="UniProtKB">
        <authorList>
            <consortium name="WormBaseParasite"/>
        </authorList>
    </citation>
    <scope>IDENTIFICATION</scope>
</reference>
<keyword evidence="1" id="KW-1185">Reference proteome</keyword>
<proteinExistence type="predicted"/>
<accession>A0A915IPA6</accession>
<protein>
    <submittedName>
        <fullName evidence="2">Uncharacterized protein</fullName>
    </submittedName>
</protein>
<dbReference type="AlphaFoldDB" id="A0A915IPA6"/>
<organism evidence="1 2">
    <name type="scientific">Romanomermis culicivorax</name>
    <name type="common">Nematode worm</name>
    <dbReference type="NCBI Taxonomy" id="13658"/>
    <lineage>
        <taxon>Eukaryota</taxon>
        <taxon>Metazoa</taxon>
        <taxon>Ecdysozoa</taxon>
        <taxon>Nematoda</taxon>
        <taxon>Enoplea</taxon>
        <taxon>Dorylaimia</taxon>
        <taxon>Mermithida</taxon>
        <taxon>Mermithoidea</taxon>
        <taxon>Mermithidae</taxon>
        <taxon>Romanomermis</taxon>
    </lineage>
</organism>
<evidence type="ECO:0000313" key="2">
    <source>
        <dbReference type="WBParaSite" id="nRc.2.0.1.t16023-RA"/>
    </source>
</evidence>
<dbReference type="WBParaSite" id="nRc.2.0.1.t16023-RA">
    <property type="protein sequence ID" value="nRc.2.0.1.t16023-RA"/>
    <property type="gene ID" value="nRc.2.0.1.g16023"/>
</dbReference>
<dbReference type="Proteomes" id="UP000887565">
    <property type="component" value="Unplaced"/>
</dbReference>